<gene>
    <name evidence="1" type="ORF">PCC6912_51020</name>
</gene>
<dbReference type="EMBL" id="RSCJ01000027">
    <property type="protein sequence ID" value="RUR74924.1"/>
    <property type="molecule type" value="Genomic_DNA"/>
</dbReference>
<comment type="caution">
    <text evidence="1">The sequence shown here is derived from an EMBL/GenBank/DDBJ whole genome shotgun (WGS) entry which is preliminary data.</text>
</comment>
<sequence length="151" mass="17204">MGIKELIAAHLNTSASQITKVTELYKVWCVVVAGRRSRFVSKLQVLGEEIKSLSPITWTLTAQMRRQEGKKWVARIDGLCKEYGFKRTFLSAQFIEWGKYGMKKAVFEIQEPGYYQDSDGDYFRVFVSGNSLDAECCSKLEVQARFGVVKV</sequence>
<dbReference type="Proteomes" id="UP000268857">
    <property type="component" value="Unassembled WGS sequence"/>
</dbReference>
<reference evidence="1 2" key="1">
    <citation type="journal article" date="2019" name="Genome Biol. Evol.">
        <title>Day and night: Metabolic profiles and evolutionary relationships of six axenic non-marine cyanobacteria.</title>
        <authorList>
            <person name="Will S.E."/>
            <person name="Henke P."/>
            <person name="Boedeker C."/>
            <person name="Huang S."/>
            <person name="Brinkmann H."/>
            <person name="Rohde M."/>
            <person name="Jarek M."/>
            <person name="Friedl T."/>
            <person name="Seufert S."/>
            <person name="Schumacher M."/>
            <person name="Overmann J."/>
            <person name="Neumann-Schaal M."/>
            <person name="Petersen J."/>
        </authorList>
    </citation>
    <scope>NUCLEOTIDE SEQUENCE [LARGE SCALE GENOMIC DNA]</scope>
    <source>
        <strain evidence="1 2">PCC 6912</strain>
    </source>
</reference>
<evidence type="ECO:0000313" key="1">
    <source>
        <dbReference type="EMBL" id="RUR74924.1"/>
    </source>
</evidence>
<organism evidence="1 2">
    <name type="scientific">Chlorogloeopsis fritschii PCC 6912</name>
    <dbReference type="NCBI Taxonomy" id="211165"/>
    <lineage>
        <taxon>Bacteria</taxon>
        <taxon>Bacillati</taxon>
        <taxon>Cyanobacteriota</taxon>
        <taxon>Cyanophyceae</taxon>
        <taxon>Nostocales</taxon>
        <taxon>Chlorogloeopsidaceae</taxon>
        <taxon>Chlorogloeopsis</taxon>
    </lineage>
</organism>
<dbReference type="AlphaFoldDB" id="A0A3S0ZL40"/>
<name>A0A3S0ZL40_CHLFR</name>
<evidence type="ECO:0000313" key="2">
    <source>
        <dbReference type="Proteomes" id="UP000268857"/>
    </source>
</evidence>
<protein>
    <submittedName>
        <fullName evidence="1">Uncharacterized protein</fullName>
    </submittedName>
</protein>
<dbReference type="STRING" id="211165.GCA_000317285_01799"/>
<dbReference type="RefSeq" id="WP_016879448.1">
    <property type="nucleotide sequence ID" value="NZ_AJLN01000060.1"/>
</dbReference>
<proteinExistence type="predicted"/>
<keyword evidence="2" id="KW-1185">Reference proteome</keyword>
<accession>A0A3S0ZL40</accession>